<sequence length="227" mass="25057">MHWASVTTAQLESFLSLAPARRAPRLAGLRQFFAYAHRSKAVLHNPADPVTAVQQRGFHGPTLALAQQRALYRRWTTKQDIHPHEAFIGLATLLHAATITELRLLTDTGIDPDHQSVQFPGRSVALPLDDATWGALQRCQEHRRRLGSDNPHLLVTRLTRTRRGPAGAAHVRDSLAPVGLLPRILRSTRLLTLADELDIKVLTTSLGMSYAGVAHYRPGTTPPASFM</sequence>
<dbReference type="InterPro" id="IPR011010">
    <property type="entry name" value="DNA_brk_join_enz"/>
</dbReference>
<proteinExistence type="predicted"/>
<comment type="caution">
    <text evidence="1">The sequence shown here is derived from an EMBL/GenBank/DDBJ whole genome shotgun (WGS) entry which is preliminary data.</text>
</comment>
<dbReference type="RefSeq" id="WP_190055059.1">
    <property type="nucleotide sequence ID" value="NZ_BMWC01000026.1"/>
</dbReference>
<gene>
    <name evidence="1" type="ORF">GCM10010383_78100</name>
</gene>
<evidence type="ECO:0000313" key="1">
    <source>
        <dbReference type="EMBL" id="GGX36396.1"/>
    </source>
</evidence>
<evidence type="ECO:0000313" key="2">
    <source>
        <dbReference type="Proteomes" id="UP000617743"/>
    </source>
</evidence>
<dbReference type="SUPFAM" id="SSF56349">
    <property type="entry name" value="DNA breaking-rejoining enzymes"/>
    <property type="match status" value="1"/>
</dbReference>
<dbReference type="Proteomes" id="UP000617743">
    <property type="component" value="Unassembled WGS sequence"/>
</dbReference>
<dbReference type="EMBL" id="BMWC01000026">
    <property type="protein sequence ID" value="GGX36396.1"/>
    <property type="molecule type" value="Genomic_DNA"/>
</dbReference>
<organism evidence="1 2">
    <name type="scientific">Streptomyces lomondensis</name>
    <dbReference type="NCBI Taxonomy" id="68229"/>
    <lineage>
        <taxon>Bacteria</taxon>
        <taxon>Bacillati</taxon>
        <taxon>Actinomycetota</taxon>
        <taxon>Actinomycetes</taxon>
        <taxon>Kitasatosporales</taxon>
        <taxon>Streptomycetaceae</taxon>
        <taxon>Streptomyces</taxon>
    </lineage>
</organism>
<reference evidence="2" key="1">
    <citation type="journal article" date="2019" name="Int. J. Syst. Evol. Microbiol.">
        <title>The Global Catalogue of Microorganisms (GCM) 10K type strain sequencing project: providing services to taxonomists for standard genome sequencing and annotation.</title>
        <authorList>
            <consortium name="The Broad Institute Genomics Platform"/>
            <consortium name="The Broad Institute Genome Sequencing Center for Infectious Disease"/>
            <person name="Wu L."/>
            <person name="Ma J."/>
        </authorList>
    </citation>
    <scope>NUCLEOTIDE SEQUENCE [LARGE SCALE GENOMIC DNA]</scope>
    <source>
        <strain evidence="2">JCM 4866</strain>
    </source>
</reference>
<accession>A0ABQ2XXG9</accession>
<evidence type="ECO:0008006" key="3">
    <source>
        <dbReference type="Google" id="ProtNLM"/>
    </source>
</evidence>
<protein>
    <recommendedName>
        <fullName evidence="3">Core-binding (CB) domain-containing protein</fullName>
    </recommendedName>
</protein>
<name>A0ABQ2XXG9_9ACTN</name>
<keyword evidence="2" id="KW-1185">Reference proteome</keyword>